<evidence type="ECO:0000259" key="4">
    <source>
        <dbReference type="SMART" id="SM00406"/>
    </source>
</evidence>
<dbReference type="OrthoDB" id="8865476at2759"/>
<dbReference type="EMBL" id="SWJQ01006499">
    <property type="protein sequence ID" value="TRZ05087.1"/>
    <property type="molecule type" value="Genomic_DNA"/>
</dbReference>
<dbReference type="PANTHER" id="PTHR23266">
    <property type="entry name" value="IMMUNOGLOBULIN HEAVY CHAIN"/>
    <property type="match status" value="1"/>
</dbReference>
<dbReference type="Gene3D" id="2.60.40.10">
    <property type="entry name" value="Immunoglobulins"/>
    <property type="match status" value="1"/>
</dbReference>
<evidence type="ECO:0000256" key="3">
    <source>
        <dbReference type="ARBA" id="ARBA00043265"/>
    </source>
</evidence>
<accession>A0A8K1D4P9</accession>
<dbReference type="InterPro" id="IPR050199">
    <property type="entry name" value="IgHV"/>
</dbReference>
<sequence>MFWVRQSPGKGLECVAYINTALSVRSGFDFGSYGFDWVLQSPGKGLKYVAGINSDGSAWYMPSFKGGFTISRDNGQSSVTLTMNNLQDEDSGSYFCAKYTYIGGWSTGAPVHGFDPPLVPQIIPSNTQPNF</sequence>
<dbReference type="AlphaFoldDB" id="A0A8K1D4P9"/>
<evidence type="ECO:0000313" key="6">
    <source>
        <dbReference type="Proteomes" id="UP000796761"/>
    </source>
</evidence>
<reference evidence="5" key="1">
    <citation type="submission" date="2019-04" db="EMBL/GenBank/DDBJ databases">
        <title>Genome assembly of Zosterops borbonicus 15179.</title>
        <authorList>
            <person name="Leroy T."/>
            <person name="Anselmetti Y."/>
            <person name="Tilak M.-K."/>
            <person name="Nabholz B."/>
        </authorList>
    </citation>
    <scope>NUCLEOTIDE SEQUENCE</scope>
    <source>
        <strain evidence="5">HGM_15179</strain>
        <tissue evidence="5">Muscle</tissue>
    </source>
</reference>
<dbReference type="InterPro" id="IPR013106">
    <property type="entry name" value="Ig_V-set"/>
</dbReference>
<keyword evidence="1" id="KW-0391">Immunity</keyword>
<comment type="caution">
    <text evidence="5">The sequence shown here is derived from an EMBL/GenBank/DDBJ whole genome shotgun (WGS) entry which is preliminary data.</text>
</comment>
<dbReference type="InterPro" id="IPR013783">
    <property type="entry name" value="Ig-like_fold"/>
</dbReference>
<keyword evidence="2" id="KW-1064">Adaptive immunity</keyword>
<evidence type="ECO:0000256" key="1">
    <source>
        <dbReference type="ARBA" id="ARBA00022859"/>
    </source>
</evidence>
<keyword evidence="3" id="KW-1280">Immunoglobulin</keyword>
<evidence type="ECO:0000256" key="2">
    <source>
        <dbReference type="ARBA" id="ARBA00023130"/>
    </source>
</evidence>
<protein>
    <recommendedName>
        <fullName evidence="4">Immunoglobulin V-set domain-containing protein</fullName>
    </recommendedName>
</protein>
<dbReference type="SMART" id="SM00406">
    <property type="entry name" value="IGv"/>
    <property type="match status" value="1"/>
</dbReference>
<dbReference type="Proteomes" id="UP000796761">
    <property type="component" value="Unassembled WGS sequence"/>
</dbReference>
<dbReference type="Pfam" id="PF07686">
    <property type="entry name" value="V-set"/>
    <property type="match status" value="1"/>
</dbReference>
<dbReference type="GO" id="GO:0005576">
    <property type="term" value="C:extracellular region"/>
    <property type="evidence" value="ECO:0007669"/>
    <property type="project" value="UniProtKB-ARBA"/>
</dbReference>
<dbReference type="SUPFAM" id="SSF48726">
    <property type="entry name" value="Immunoglobulin"/>
    <property type="match status" value="1"/>
</dbReference>
<proteinExistence type="predicted"/>
<keyword evidence="6" id="KW-1185">Reference proteome</keyword>
<evidence type="ECO:0000313" key="5">
    <source>
        <dbReference type="EMBL" id="TRZ05087.1"/>
    </source>
</evidence>
<name>A0A8K1D4P9_9PASS</name>
<dbReference type="InterPro" id="IPR036179">
    <property type="entry name" value="Ig-like_dom_sf"/>
</dbReference>
<dbReference type="GO" id="GO:0002250">
    <property type="term" value="P:adaptive immune response"/>
    <property type="evidence" value="ECO:0007669"/>
    <property type="project" value="UniProtKB-KW"/>
</dbReference>
<organism evidence="5 6">
    <name type="scientific">Zosterops borbonicus</name>
    <dbReference type="NCBI Taxonomy" id="364589"/>
    <lineage>
        <taxon>Eukaryota</taxon>
        <taxon>Metazoa</taxon>
        <taxon>Chordata</taxon>
        <taxon>Craniata</taxon>
        <taxon>Vertebrata</taxon>
        <taxon>Euteleostomi</taxon>
        <taxon>Archelosauria</taxon>
        <taxon>Archosauria</taxon>
        <taxon>Dinosauria</taxon>
        <taxon>Saurischia</taxon>
        <taxon>Theropoda</taxon>
        <taxon>Coelurosauria</taxon>
        <taxon>Aves</taxon>
        <taxon>Neognathae</taxon>
        <taxon>Neoaves</taxon>
        <taxon>Telluraves</taxon>
        <taxon>Australaves</taxon>
        <taxon>Passeriformes</taxon>
        <taxon>Sylvioidea</taxon>
        <taxon>Zosteropidae</taxon>
        <taxon>Zosterops</taxon>
    </lineage>
</organism>
<gene>
    <name evidence="5" type="ORF">HGM15179_022019</name>
</gene>
<dbReference type="GO" id="GO:0019814">
    <property type="term" value="C:immunoglobulin complex"/>
    <property type="evidence" value="ECO:0007669"/>
    <property type="project" value="UniProtKB-KW"/>
</dbReference>
<feature type="domain" description="Immunoglobulin V-set" evidence="4">
    <location>
        <begin position="23"/>
        <end position="98"/>
    </location>
</feature>